<dbReference type="RefSeq" id="WP_075003236.1">
    <property type="nucleotide sequence ID" value="NZ_FOGO01000018.1"/>
</dbReference>
<keyword evidence="2" id="KW-0472">Membrane</keyword>
<keyword evidence="4" id="KW-1185">Reference proteome</keyword>
<dbReference type="EMBL" id="FOGO01000018">
    <property type="protein sequence ID" value="SES34115.1"/>
    <property type="molecule type" value="Genomic_DNA"/>
</dbReference>
<organism evidence="3 4">
    <name type="scientific">Streptomyces qinglanensis</name>
    <dbReference type="NCBI Taxonomy" id="943816"/>
    <lineage>
        <taxon>Bacteria</taxon>
        <taxon>Bacillati</taxon>
        <taxon>Actinomycetota</taxon>
        <taxon>Actinomycetes</taxon>
        <taxon>Kitasatosporales</taxon>
        <taxon>Streptomycetaceae</taxon>
        <taxon>Streptomyces</taxon>
    </lineage>
</organism>
<sequence>MEPNSAAASGSRDAESDAPADSTAAGPAAQSPHPRTAAERIGLLFLAAVVLGFGAVVFVFGPLMAIACSSCQDGVRSPIRFETALMATDLVGVPMTTLCTLVTIFTVQRAARAAGIGLGILLLLLLVQLGLGQAAA</sequence>
<evidence type="ECO:0000256" key="1">
    <source>
        <dbReference type="SAM" id="MobiDB-lite"/>
    </source>
</evidence>
<feature type="transmembrane region" description="Helical" evidence="2">
    <location>
        <begin position="113"/>
        <end position="131"/>
    </location>
</feature>
<feature type="transmembrane region" description="Helical" evidence="2">
    <location>
        <begin position="84"/>
        <end position="107"/>
    </location>
</feature>
<evidence type="ECO:0000313" key="3">
    <source>
        <dbReference type="EMBL" id="SES34115.1"/>
    </source>
</evidence>
<dbReference type="OrthoDB" id="4336515at2"/>
<dbReference type="AlphaFoldDB" id="A0A1H9WJQ9"/>
<feature type="transmembrane region" description="Helical" evidence="2">
    <location>
        <begin position="41"/>
        <end position="63"/>
    </location>
</feature>
<gene>
    <name evidence="3" type="ORF">SAMN05421870_11875</name>
</gene>
<dbReference type="Proteomes" id="UP000182841">
    <property type="component" value="Unassembled WGS sequence"/>
</dbReference>
<accession>A0A1H9WJQ9</accession>
<evidence type="ECO:0000313" key="4">
    <source>
        <dbReference type="Proteomes" id="UP000182841"/>
    </source>
</evidence>
<name>A0A1H9WJQ9_9ACTN</name>
<protein>
    <submittedName>
        <fullName evidence="3">Uncharacterized protein</fullName>
    </submittedName>
</protein>
<keyword evidence="2" id="KW-0812">Transmembrane</keyword>
<keyword evidence="2" id="KW-1133">Transmembrane helix</keyword>
<feature type="region of interest" description="Disordered" evidence="1">
    <location>
        <begin position="1"/>
        <end position="33"/>
    </location>
</feature>
<proteinExistence type="predicted"/>
<evidence type="ECO:0000256" key="2">
    <source>
        <dbReference type="SAM" id="Phobius"/>
    </source>
</evidence>
<reference evidence="4" key="1">
    <citation type="submission" date="2016-10" db="EMBL/GenBank/DDBJ databases">
        <authorList>
            <person name="Varghese N."/>
            <person name="Submissions S."/>
        </authorList>
    </citation>
    <scope>NUCLEOTIDE SEQUENCE [LARGE SCALE GENOMIC DNA]</scope>
    <source>
        <strain evidence="4">CGMCC 4.6825</strain>
    </source>
</reference>
<feature type="compositionally biased region" description="Low complexity" evidence="1">
    <location>
        <begin position="17"/>
        <end position="29"/>
    </location>
</feature>